<dbReference type="AlphaFoldDB" id="A0A4R6JY70"/>
<proteinExistence type="predicted"/>
<gene>
    <name evidence="4" type="ORF">C8E87_3391</name>
</gene>
<evidence type="ECO:0000313" key="5">
    <source>
        <dbReference type="Proteomes" id="UP000294901"/>
    </source>
</evidence>
<feature type="region of interest" description="Disordered" evidence="1">
    <location>
        <begin position="38"/>
        <end position="72"/>
    </location>
</feature>
<dbReference type="EMBL" id="SNWR01000001">
    <property type="protein sequence ID" value="TDO39695.1"/>
    <property type="molecule type" value="Genomic_DNA"/>
</dbReference>
<reference evidence="4 5" key="1">
    <citation type="submission" date="2019-03" db="EMBL/GenBank/DDBJ databases">
        <title>Sequencing the genomes of 1000 actinobacteria strains.</title>
        <authorList>
            <person name="Klenk H.-P."/>
        </authorList>
    </citation>
    <scope>NUCLEOTIDE SEQUENCE [LARGE SCALE GENOMIC DNA]</scope>
    <source>
        <strain evidence="4 5">DSM 43805</strain>
    </source>
</reference>
<evidence type="ECO:0000256" key="1">
    <source>
        <dbReference type="SAM" id="MobiDB-lite"/>
    </source>
</evidence>
<name>A0A4R6JY70_9ACTN</name>
<organism evidence="4 5">
    <name type="scientific">Paractinoplanes brasiliensis</name>
    <dbReference type="NCBI Taxonomy" id="52695"/>
    <lineage>
        <taxon>Bacteria</taxon>
        <taxon>Bacillati</taxon>
        <taxon>Actinomycetota</taxon>
        <taxon>Actinomycetes</taxon>
        <taxon>Micromonosporales</taxon>
        <taxon>Micromonosporaceae</taxon>
        <taxon>Paractinoplanes</taxon>
    </lineage>
</organism>
<evidence type="ECO:0000256" key="2">
    <source>
        <dbReference type="SAM" id="SignalP"/>
    </source>
</evidence>
<dbReference type="InterPro" id="IPR025326">
    <property type="entry name" value="DUF4232"/>
</dbReference>
<accession>A0A4R6JY70</accession>
<keyword evidence="2" id="KW-0732">Signal</keyword>
<protein>
    <submittedName>
        <fullName evidence="4">Uncharacterized protein DUF4232</fullName>
    </submittedName>
</protein>
<dbReference type="Proteomes" id="UP000294901">
    <property type="component" value="Unassembled WGS sequence"/>
</dbReference>
<dbReference type="RefSeq" id="WP_133873980.1">
    <property type="nucleotide sequence ID" value="NZ_BOMD01000054.1"/>
</dbReference>
<feature type="domain" description="DUF4232" evidence="3">
    <location>
        <begin position="75"/>
        <end position="209"/>
    </location>
</feature>
<dbReference type="Pfam" id="PF14016">
    <property type="entry name" value="DUF4232"/>
    <property type="match status" value="1"/>
</dbReference>
<keyword evidence="5" id="KW-1185">Reference proteome</keyword>
<dbReference type="PROSITE" id="PS51257">
    <property type="entry name" value="PROKAR_LIPOPROTEIN"/>
    <property type="match status" value="1"/>
</dbReference>
<feature type="chain" id="PRO_5039234294" evidence="2">
    <location>
        <begin position="25"/>
        <end position="219"/>
    </location>
</feature>
<evidence type="ECO:0000313" key="4">
    <source>
        <dbReference type="EMBL" id="TDO39695.1"/>
    </source>
</evidence>
<sequence length="219" mass="22044">MPARSFRIVVLGAAFAGLTLGMQACSVDGDKAAPAPFDAATSAPAGPAPTSADTGGEAGNAPTKAPTKAATTRNCTNEDVTVEVSLQPSQGDGAQRGLVAVTNRSATNCTVEGRASISLRNAADEVADVPVTQVNQPGSAAPIVLKPGTSAFEGIKWVPCDKDDVNCSAGNSLSFNLQASTDGPAADLVGFPAPEKHNITMKSLQVGTLQPATQGVVAW</sequence>
<dbReference type="OrthoDB" id="3297425at2"/>
<comment type="caution">
    <text evidence="4">The sequence shown here is derived from an EMBL/GenBank/DDBJ whole genome shotgun (WGS) entry which is preliminary data.</text>
</comment>
<evidence type="ECO:0000259" key="3">
    <source>
        <dbReference type="Pfam" id="PF14016"/>
    </source>
</evidence>
<feature type="signal peptide" evidence="2">
    <location>
        <begin position="1"/>
        <end position="24"/>
    </location>
</feature>